<proteinExistence type="predicted"/>
<sequence length="292" mass="33654">MHQPRSNCRLYVLLARDSSDAVIIRRGPSKRVQLVSWQRDKDKFTPGQWLKGRIYERRCDLSPSGKYLLYFAASHKPPLYAWTAVSRPPFLSALALWPKGDCWGGGGLFVQEREIQLNHPSHQMALAEKNSLPKHFKIGRTNEQAGCGEDFPIYNLRLLRDGWQPIEKEESDSKEKTEPFYHFNLPITYSKTRPADASKRNNGDQLKMSICGIAEPNNPWYIVEYQIEASSGIILKELGRLDWADWDSNGDLLFAKQGKVFRSKNLIDSLELIDLRTNLYQEIAPESWATRW</sequence>
<dbReference type="EMBL" id="JAFLCK010000001">
    <property type="protein sequence ID" value="MBN8658728.1"/>
    <property type="molecule type" value="Genomic_DNA"/>
</dbReference>
<name>A0A8J7PEY0_9BACT</name>
<dbReference type="AlphaFoldDB" id="A0A8J7PEY0"/>
<accession>A0A8J7PEY0</accession>
<comment type="caution">
    <text evidence="1">The sequence shown here is derived from an EMBL/GenBank/DDBJ whole genome shotgun (WGS) entry which is preliminary data.</text>
</comment>
<protein>
    <submittedName>
        <fullName evidence="1">Uncharacterized protein</fullName>
    </submittedName>
</protein>
<gene>
    <name evidence="1" type="ORF">J0M35_00060</name>
</gene>
<dbReference type="Proteomes" id="UP000664277">
    <property type="component" value="Unassembled WGS sequence"/>
</dbReference>
<reference evidence="1" key="1">
    <citation type="submission" date="2021-02" db="EMBL/GenBank/DDBJ databases">
        <title>Genome-Resolved Metagenomics of a Microbial Community Performing Photosynthetic Biological Nutrient Removal.</title>
        <authorList>
            <person name="Mcdaniel E.A."/>
        </authorList>
    </citation>
    <scope>NUCLEOTIDE SEQUENCE</scope>
    <source>
        <strain evidence="1">UWPOB_OBS1</strain>
    </source>
</reference>
<evidence type="ECO:0000313" key="2">
    <source>
        <dbReference type="Proteomes" id="UP000664277"/>
    </source>
</evidence>
<organism evidence="1 2">
    <name type="scientific">Candidatus Obscuribacter phosphatis</name>
    <dbReference type="NCBI Taxonomy" id="1906157"/>
    <lineage>
        <taxon>Bacteria</taxon>
        <taxon>Bacillati</taxon>
        <taxon>Candidatus Melainabacteria</taxon>
        <taxon>Candidatus Obscuribacterales</taxon>
        <taxon>Candidatus Obscuribacteraceae</taxon>
        <taxon>Candidatus Obscuribacter</taxon>
    </lineage>
</organism>
<evidence type="ECO:0000313" key="1">
    <source>
        <dbReference type="EMBL" id="MBN8658728.1"/>
    </source>
</evidence>